<dbReference type="GO" id="GO:0008233">
    <property type="term" value="F:peptidase activity"/>
    <property type="evidence" value="ECO:0007669"/>
    <property type="project" value="UniProtKB-KW"/>
</dbReference>
<evidence type="ECO:0000313" key="4">
    <source>
        <dbReference type="Proteomes" id="UP000224974"/>
    </source>
</evidence>
<dbReference type="EMBL" id="CAADJA010000002">
    <property type="protein sequence ID" value="VFS48907.1"/>
    <property type="molecule type" value="Genomic_DNA"/>
</dbReference>
<dbReference type="AlphaFoldDB" id="A0A2C6DLC0"/>
<dbReference type="SUPFAM" id="SSF54001">
    <property type="entry name" value="Cysteine proteinases"/>
    <property type="match status" value="1"/>
</dbReference>
<proteinExistence type="predicted"/>
<reference evidence="4" key="1">
    <citation type="submission" date="2017-09" db="EMBL/GenBank/DDBJ databases">
        <title>FDA dAtabase for Regulatory Grade micrObial Sequences (FDA-ARGOS): Supporting development and validation of Infectious Disease Dx tests.</title>
        <authorList>
            <person name="Minogue T."/>
            <person name="Wolcott M."/>
            <person name="Wasieloski L."/>
            <person name="Aguilar W."/>
            <person name="Moore D."/>
            <person name="Tallon L."/>
            <person name="Sadzewicz L."/>
            <person name="Ott S."/>
            <person name="Zhao X."/>
            <person name="Nagaraj S."/>
            <person name="Vavikolanu K."/>
            <person name="Aluvathingal J."/>
            <person name="Nadendla S."/>
            <person name="Sichtig H."/>
        </authorList>
    </citation>
    <scope>NUCLEOTIDE SEQUENCE [LARGE SCALE GENOMIC DNA]</scope>
    <source>
        <strain evidence="4">FDAARGOS_387</strain>
    </source>
</reference>
<reference evidence="3 5" key="3">
    <citation type="submission" date="2019-03" db="EMBL/GenBank/DDBJ databases">
        <authorList>
            <consortium name="Pathogen Informatics"/>
        </authorList>
    </citation>
    <scope>NUCLEOTIDE SEQUENCE [LARGE SCALE GENOMIC DNA]</scope>
    <source>
        <strain evidence="3 5">NCTC12282</strain>
    </source>
</reference>
<dbReference type="Pfam" id="PF01841">
    <property type="entry name" value="Transglut_core"/>
    <property type="match status" value="1"/>
</dbReference>
<dbReference type="InterPro" id="IPR002931">
    <property type="entry name" value="Transglutaminase-like"/>
</dbReference>
<organism evidence="2 4">
    <name type="scientific">Budvicia aquatica</name>
    <dbReference type="NCBI Taxonomy" id="82979"/>
    <lineage>
        <taxon>Bacteria</taxon>
        <taxon>Pseudomonadati</taxon>
        <taxon>Pseudomonadota</taxon>
        <taxon>Gammaproteobacteria</taxon>
        <taxon>Enterobacterales</taxon>
        <taxon>Budviciaceae</taxon>
        <taxon>Budvicia</taxon>
    </lineage>
</organism>
<reference evidence="2" key="2">
    <citation type="submission" date="2017-09" db="EMBL/GenBank/DDBJ databases">
        <title>FDA dAtabase for Regulatory Grade micrObial Sequences (FDA-ARGOS): Supporting development and validation of Infectious Disease Dx tests.</title>
        <authorList>
            <person name="Minogue T."/>
            <person name="Wolcott M."/>
            <person name="Wasieloski L."/>
            <person name="Aguilar W."/>
            <person name="Moore D."/>
            <person name="Tallon L.J."/>
            <person name="Sadzewicz L."/>
            <person name="Ott S."/>
            <person name="Zhao X."/>
            <person name="Nagaraj S."/>
            <person name="Vavikolanu K."/>
            <person name="Aluvathingal J."/>
            <person name="Nadendla S."/>
            <person name="Sichtig H."/>
        </authorList>
    </citation>
    <scope>NUCLEOTIDE SEQUENCE</scope>
    <source>
        <strain evidence="2">FDAARGOS_387</strain>
    </source>
</reference>
<dbReference type="SMART" id="SM00460">
    <property type="entry name" value="TGc"/>
    <property type="match status" value="1"/>
</dbReference>
<evidence type="ECO:0000313" key="3">
    <source>
        <dbReference type="EMBL" id="VFS48907.1"/>
    </source>
</evidence>
<protein>
    <submittedName>
        <fullName evidence="2">Transglutaminase family protein</fullName>
    </submittedName>
</protein>
<evidence type="ECO:0000313" key="2">
    <source>
        <dbReference type="EMBL" id="PHI30007.1"/>
    </source>
</evidence>
<evidence type="ECO:0000259" key="1">
    <source>
        <dbReference type="SMART" id="SM00460"/>
    </source>
</evidence>
<feature type="domain" description="Transglutaminase-like" evidence="1">
    <location>
        <begin position="62"/>
        <end position="136"/>
    </location>
</feature>
<name>A0A2C6DLC0_9GAMM</name>
<dbReference type="PANTHER" id="PTHR33490">
    <property type="entry name" value="BLR5614 PROTEIN-RELATED"/>
    <property type="match status" value="1"/>
</dbReference>
<dbReference type="EMBL" id="PDDX01000001">
    <property type="protein sequence ID" value="PHI30007.1"/>
    <property type="molecule type" value="Genomic_DNA"/>
</dbReference>
<keyword evidence="4" id="KW-1185">Reference proteome</keyword>
<dbReference type="Proteomes" id="UP000373449">
    <property type="component" value="Unassembled WGS sequence"/>
</dbReference>
<sequence>MKEYLQETALLNFHHPEIQRLIISRQWQDLDAQKQILAIYNFVRDDIQFGFNAEDTTAASEVLSDGYGQCNTKSILFMALLRAVGIPCRLHGFTINKALQSGIMNGDLYQMMPEEISHTWTEVYLANRWYCMEGLILDIPYLSKLQQKFSDIKGQFSGYAVATTDLQNPSVYWLGNNDTYIQKEGIVQDFGIFESPDIFFNQYPQKMDRKSKKLFSELYRHEINKHISDIRSPQQPDKDRL</sequence>
<accession>A0A2C6DLC0</accession>
<keyword evidence="3" id="KW-0378">Hydrolase</keyword>
<dbReference type="Proteomes" id="UP000224974">
    <property type="component" value="Unassembled WGS sequence"/>
</dbReference>
<gene>
    <name evidence="2" type="ORF">CRN84_11985</name>
    <name evidence="3" type="ORF">NCTC12282_03437</name>
</gene>
<keyword evidence="3" id="KW-0645">Protease</keyword>
<dbReference type="STRING" id="1111728.GCA_000427805_03089"/>
<dbReference type="GO" id="GO:0006508">
    <property type="term" value="P:proteolysis"/>
    <property type="evidence" value="ECO:0007669"/>
    <property type="project" value="UniProtKB-KW"/>
</dbReference>
<dbReference type="InterPro" id="IPR038765">
    <property type="entry name" value="Papain-like_cys_pep_sf"/>
</dbReference>
<dbReference type="Gene3D" id="3.10.620.30">
    <property type="match status" value="1"/>
</dbReference>
<dbReference type="RefSeq" id="WP_029095435.1">
    <property type="nucleotide sequence ID" value="NZ_CAADJA010000002.1"/>
</dbReference>
<evidence type="ECO:0000313" key="5">
    <source>
        <dbReference type="Proteomes" id="UP000373449"/>
    </source>
</evidence>
<dbReference type="OrthoDB" id="5438043at2"/>